<dbReference type="Pfam" id="PF10531">
    <property type="entry name" value="SLBB"/>
    <property type="match status" value="3"/>
</dbReference>
<dbReference type="Pfam" id="PF02563">
    <property type="entry name" value="Poly_export"/>
    <property type="match status" value="1"/>
</dbReference>
<dbReference type="Gene3D" id="3.30.1950.10">
    <property type="entry name" value="wza like domain"/>
    <property type="match status" value="1"/>
</dbReference>
<evidence type="ECO:0000256" key="12">
    <source>
        <dbReference type="ARBA" id="ARBA00023139"/>
    </source>
</evidence>
<keyword evidence="9" id="KW-0406">Ion transport</keyword>
<dbReference type="Proteomes" id="UP000092695">
    <property type="component" value="Chromosome"/>
</dbReference>
<keyword evidence="7" id="KW-0732">Signal</keyword>
<evidence type="ECO:0000313" key="20">
    <source>
        <dbReference type="Proteomes" id="UP000092695"/>
    </source>
</evidence>
<feature type="compositionally biased region" description="Basic and acidic residues" evidence="15">
    <location>
        <begin position="50"/>
        <end position="69"/>
    </location>
</feature>
<evidence type="ECO:0000256" key="6">
    <source>
        <dbReference type="ARBA" id="ARBA00022692"/>
    </source>
</evidence>
<dbReference type="InterPro" id="IPR049712">
    <property type="entry name" value="Poly_export"/>
</dbReference>
<dbReference type="GO" id="GO:0046930">
    <property type="term" value="C:pore complex"/>
    <property type="evidence" value="ECO:0007669"/>
    <property type="project" value="UniProtKB-KW"/>
</dbReference>
<dbReference type="Gene3D" id="3.10.560.10">
    <property type="entry name" value="Outer membrane lipoprotein wza domain like"/>
    <property type="match status" value="6"/>
</dbReference>
<keyword evidence="20" id="KW-1185">Reference proteome</keyword>
<comment type="subcellular location">
    <subcellularLocation>
        <location evidence="1">Cell outer membrane</location>
        <topology evidence="1">Multi-pass membrane protein</topology>
    </subcellularLocation>
</comment>
<evidence type="ECO:0000256" key="5">
    <source>
        <dbReference type="ARBA" id="ARBA00022597"/>
    </source>
</evidence>
<evidence type="ECO:0000256" key="9">
    <source>
        <dbReference type="ARBA" id="ARBA00023065"/>
    </source>
</evidence>
<protein>
    <recommendedName>
        <fullName evidence="21">Sugar transporter</fullName>
    </recommendedName>
</protein>
<feature type="domain" description="Soluble ligand binding" evidence="17">
    <location>
        <begin position="665"/>
        <end position="695"/>
    </location>
</feature>
<feature type="domain" description="Polysaccharide export protein N-terminal" evidence="16">
    <location>
        <begin position="203"/>
        <end position="277"/>
    </location>
</feature>
<name>A0A193LEI6_9GAMM</name>
<dbReference type="GO" id="GO:0015159">
    <property type="term" value="F:polysaccharide transmembrane transporter activity"/>
    <property type="evidence" value="ECO:0007669"/>
    <property type="project" value="InterPro"/>
</dbReference>
<evidence type="ECO:0000259" key="18">
    <source>
        <dbReference type="Pfam" id="PF22461"/>
    </source>
</evidence>
<dbReference type="PANTHER" id="PTHR33619:SF3">
    <property type="entry name" value="POLYSACCHARIDE EXPORT PROTEIN GFCE-RELATED"/>
    <property type="match status" value="1"/>
</dbReference>
<evidence type="ECO:0000313" key="19">
    <source>
        <dbReference type="EMBL" id="ANO50922.1"/>
    </source>
</evidence>
<evidence type="ECO:0000256" key="11">
    <source>
        <dbReference type="ARBA" id="ARBA00023136"/>
    </source>
</evidence>
<keyword evidence="12" id="KW-0564">Palmitate</keyword>
<dbReference type="EMBL" id="CP016268">
    <property type="protein sequence ID" value="ANO50922.1"/>
    <property type="molecule type" value="Genomic_DNA"/>
</dbReference>
<reference evidence="19 20" key="1">
    <citation type="submission" date="2016-06" db="EMBL/GenBank/DDBJ databases">
        <title>Complete genome sequence of a deep-branching marine Gamma Proteobacterium Woeseia oceani type strain XK5.</title>
        <authorList>
            <person name="Mu D."/>
            <person name="Du Z."/>
        </authorList>
    </citation>
    <scope>NUCLEOTIDE SEQUENCE [LARGE SCALE GENOMIC DNA]</scope>
    <source>
        <strain evidence="19 20">XK5</strain>
    </source>
</reference>
<evidence type="ECO:0000256" key="2">
    <source>
        <dbReference type="ARBA" id="ARBA00009450"/>
    </source>
</evidence>
<keyword evidence="5" id="KW-0762">Sugar transport</keyword>
<feature type="domain" description="SLBB" evidence="18">
    <location>
        <begin position="284"/>
        <end position="361"/>
    </location>
</feature>
<evidence type="ECO:0000256" key="15">
    <source>
        <dbReference type="SAM" id="MobiDB-lite"/>
    </source>
</evidence>
<evidence type="ECO:0000256" key="10">
    <source>
        <dbReference type="ARBA" id="ARBA00023114"/>
    </source>
</evidence>
<proteinExistence type="inferred from homology"/>
<organism evidence="19 20">
    <name type="scientific">Woeseia oceani</name>
    <dbReference type="NCBI Taxonomy" id="1548547"/>
    <lineage>
        <taxon>Bacteria</taxon>
        <taxon>Pseudomonadati</taxon>
        <taxon>Pseudomonadota</taxon>
        <taxon>Gammaproteobacteria</taxon>
        <taxon>Woeseiales</taxon>
        <taxon>Woeseiaceae</taxon>
        <taxon>Woeseia</taxon>
    </lineage>
</organism>
<dbReference type="GO" id="GO:0009279">
    <property type="term" value="C:cell outer membrane"/>
    <property type="evidence" value="ECO:0007669"/>
    <property type="project" value="UniProtKB-SubCell"/>
</dbReference>
<evidence type="ECO:0000256" key="1">
    <source>
        <dbReference type="ARBA" id="ARBA00004571"/>
    </source>
</evidence>
<sequence length="898" mass="98102">MLGWLWAAPVVAQVVNITPEQQRLLDSLPAAQRESALRQLRQLRSGSSDKQNESTDVEQVRAEKSQGDEGVLRTAMDGPLRFVAGDTVIVGIDDSLVARTDFRDAEEEIEFRDRVQRLRDGNPYQLNSRGQLQLPGIRVIGLAGLTEEQGTLRLQAEPVLSGMEINITLLPLTPIGEQALEPFGYELFSGEVGQKGDDTRRIPVPTDYTVGPGDNVRIRFFGNRNAEYDVQVERDGTIVIPEIGPVAIGGLSFLATRQAVEKRVTEQMIGTQVSITLGELRAVQVFLVGDVKKPGSYSVGALSTMTTVLSTGGGIARQGSLRRIELKRAGKTVGELDVYDLLLNGDTRQDLRIQEGDVIFVPPVGKRVKIVGEVNRPAIYEMHDSASVQDVIRMAGGMTAEAVATDITIERVVPDKGLVTIEPDLDRTGGNVTAALDGDLIRIPTAIRVIDKAVTVVGNVHYPVYAEWRSGLRLSDVIPSARILRPNSDINYVLIQREPVPNVGMDALSADLESAWKSPGSVADPLLEPRDRIFVFDLQVGRAHIMGPILEEMQLRTSRDRKMRVVTIDGSVNAPGDVPLEPGMRIADLIRAGGGLAQSAYIEEAELTRYELNDAGEREARLISVDLAAALAGETAANLLLQPFDFMNIRETPNWTKQSFIELRGEVRFPGRYTVNNGESISDILERAGGLTSRAFPSGSVFTRESLKKRERDQILKLASRIELDLASLSLSDSGPSNAIGVGQSLLGQLRSTEPTGRLVIDLPSVTGRDRSADILVEDGDFLLVPRQPQEVTVIGEVQFSTSHVWQPGYNRGDYLARSGGMTNKADDKRIYIVRANGEVISGKESRFFAGRDRTQILAGDTIVVPLDTERVRPLTLWTSASQIVYNLAIAATAVSRF</sequence>
<keyword evidence="8" id="KW-0625">Polysaccharide transport</keyword>
<dbReference type="KEGG" id="woc:BA177_06630"/>
<keyword evidence="13" id="KW-0998">Cell outer membrane</keyword>
<evidence type="ECO:0000256" key="3">
    <source>
        <dbReference type="ARBA" id="ARBA00022448"/>
    </source>
</evidence>
<evidence type="ECO:0000256" key="8">
    <source>
        <dbReference type="ARBA" id="ARBA00023047"/>
    </source>
</evidence>
<evidence type="ECO:0000256" key="14">
    <source>
        <dbReference type="ARBA" id="ARBA00023288"/>
    </source>
</evidence>
<evidence type="ECO:0000259" key="17">
    <source>
        <dbReference type="Pfam" id="PF10531"/>
    </source>
</evidence>
<evidence type="ECO:0000256" key="13">
    <source>
        <dbReference type="ARBA" id="ARBA00023237"/>
    </source>
</evidence>
<dbReference type="STRING" id="1548547.BA177_06630"/>
<comment type="similarity">
    <text evidence="2">Belongs to the BexD/CtrA/VexA family.</text>
</comment>
<dbReference type="Pfam" id="PF22461">
    <property type="entry name" value="SLBB_2"/>
    <property type="match status" value="1"/>
</dbReference>
<feature type="domain" description="Soluble ligand binding" evidence="17">
    <location>
        <begin position="565"/>
        <end position="609"/>
    </location>
</feature>
<dbReference type="InterPro" id="IPR054765">
    <property type="entry name" value="SLBB_dom"/>
</dbReference>
<dbReference type="GO" id="GO:0015288">
    <property type="term" value="F:porin activity"/>
    <property type="evidence" value="ECO:0007669"/>
    <property type="project" value="UniProtKB-KW"/>
</dbReference>
<keyword evidence="10" id="KW-0626">Porin</keyword>
<evidence type="ECO:0000256" key="7">
    <source>
        <dbReference type="ARBA" id="ARBA00022729"/>
    </source>
</evidence>
<feature type="region of interest" description="Disordered" evidence="15">
    <location>
        <begin position="42"/>
        <end position="69"/>
    </location>
</feature>
<keyword evidence="4" id="KW-1134">Transmembrane beta strand</keyword>
<gene>
    <name evidence="19" type="ORF">BA177_06630</name>
</gene>
<dbReference type="InterPro" id="IPR019554">
    <property type="entry name" value="Soluble_ligand-bd"/>
</dbReference>
<accession>A0A193LEI6</accession>
<keyword evidence="11" id="KW-0472">Membrane</keyword>
<feature type="domain" description="Soluble ligand binding" evidence="17">
    <location>
        <begin position="368"/>
        <end position="416"/>
    </location>
</feature>
<dbReference type="PANTHER" id="PTHR33619">
    <property type="entry name" value="POLYSACCHARIDE EXPORT PROTEIN GFCE-RELATED"/>
    <property type="match status" value="1"/>
</dbReference>
<evidence type="ECO:0008006" key="21">
    <source>
        <dbReference type="Google" id="ProtNLM"/>
    </source>
</evidence>
<evidence type="ECO:0000256" key="4">
    <source>
        <dbReference type="ARBA" id="ARBA00022452"/>
    </source>
</evidence>
<dbReference type="AlphaFoldDB" id="A0A193LEI6"/>
<keyword evidence="6" id="KW-0812">Transmembrane</keyword>
<dbReference type="InterPro" id="IPR003715">
    <property type="entry name" value="Poly_export_N"/>
</dbReference>
<evidence type="ECO:0000259" key="16">
    <source>
        <dbReference type="Pfam" id="PF02563"/>
    </source>
</evidence>
<dbReference type="GO" id="GO:0006811">
    <property type="term" value="P:monoatomic ion transport"/>
    <property type="evidence" value="ECO:0007669"/>
    <property type="project" value="UniProtKB-KW"/>
</dbReference>
<keyword evidence="3" id="KW-0813">Transport</keyword>
<keyword evidence="14" id="KW-0449">Lipoprotein</keyword>